<proteinExistence type="predicted"/>
<dbReference type="EMBL" id="JARGDH010000003">
    <property type="protein sequence ID" value="KAL0273547.1"/>
    <property type="molecule type" value="Genomic_DNA"/>
</dbReference>
<comment type="caution">
    <text evidence="2">The sequence shown here is derived from an EMBL/GenBank/DDBJ whole genome shotgun (WGS) entry which is preliminary data.</text>
</comment>
<evidence type="ECO:0000256" key="1">
    <source>
        <dbReference type="SAM" id="SignalP"/>
    </source>
</evidence>
<evidence type="ECO:0000313" key="2">
    <source>
        <dbReference type="EMBL" id="KAL0273547.1"/>
    </source>
</evidence>
<reference evidence="2" key="1">
    <citation type="journal article" date="2024" name="Gigascience">
        <title>Chromosome-level genome of the poultry shaft louse Menopon gallinae provides insight into the host-switching and adaptive evolution of parasitic lice.</title>
        <authorList>
            <person name="Xu Y."/>
            <person name="Ma L."/>
            <person name="Liu S."/>
            <person name="Liang Y."/>
            <person name="Liu Q."/>
            <person name="He Z."/>
            <person name="Tian L."/>
            <person name="Duan Y."/>
            <person name="Cai W."/>
            <person name="Li H."/>
            <person name="Song F."/>
        </authorList>
    </citation>
    <scope>NUCLEOTIDE SEQUENCE</scope>
    <source>
        <strain evidence="2">Cailab_2023a</strain>
    </source>
</reference>
<protein>
    <submittedName>
        <fullName evidence="2">Uncharacterized protein</fullName>
    </submittedName>
</protein>
<organism evidence="2">
    <name type="scientific">Menopon gallinae</name>
    <name type="common">poultry shaft louse</name>
    <dbReference type="NCBI Taxonomy" id="328185"/>
    <lineage>
        <taxon>Eukaryota</taxon>
        <taxon>Metazoa</taxon>
        <taxon>Ecdysozoa</taxon>
        <taxon>Arthropoda</taxon>
        <taxon>Hexapoda</taxon>
        <taxon>Insecta</taxon>
        <taxon>Pterygota</taxon>
        <taxon>Neoptera</taxon>
        <taxon>Paraneoptera</taxon>
        <taxon>Psocodea</taxon>
        <taxon>Troctomorpha</taxon>
        <taxon>Phthiraptera</taxon>
        <taxon>Amblycera</taxon>
        <taxon>Menoponidae</taxon>
        <taxon>Menopon</taxon>
    </lineage>
</organism>
<dbReference type="AlphaFoldDB" id="A0AAW2HVR4"/>
<feature type="signal peptide" evidence="1">
    <location>
        <begin position="1"/>
        <end position="18"/>
    </location>
</feature>
<keyword evidence="1" id="KW-0732">Signal</keyword>
<gene>
    <name evidence="2" type="ORF">PYX00_006182</name>
</gene>
<accession>A0AAW2HVR4</accession>
<feature type="chain" id="PRO_5043856287" evidence="1">
    <location>
        <begin position="19"/>
        <end position="125"/>
    </location>
</feature>
<name>A0AAW2HVR4_9NEOP</name>
<sequence>MHFASLFAIVLPLFQVSATGPEDFVLPVDFYPENDRDAYPMDGGYYQLQDDFFPETDRDAVLANRMHAPPRSRPPPVPQQSRVYLTVPDDVYFSDPGYLLTIAKSLSARYGSSRFCINIQRKKRQ</sequence>